<evidence type="ECO:0000256" key="1">
    <source>
        <dbReference type="SAM" id="Phobius"/>
    </source>
</evidence>
<keyword evidence="4" id="KW-1185">Reference proteome</keyword>
<dbReference type="AlphaFoldDB" id="A0A0L6ULC6"/>
<feature type="transmembrane region" description="Helical" evidence="1">
    <location>
        <begin position="274"/>
        <end position="293"/>
    </location>
</feature>
<name>A0A0L6ULC6_9BASI</name>
<reference evidence="3" key="1">
    <citation type="submission" date="2015-08" db="EMBL/GenBank/DDBJ databases">
        <title>Next Generation Sequencing and Analysis of the Genome of Puccinia sorghi L Schw, the Causal Agent of Maize Common Rust.</title>
        <authorList>
            <person name="Rochi L."/>
            <person name="Burguener G."/>
            <person name="Darino M."/>
            <person name="Turjanski A."/>
            <person name="Kreff E."/>
            <person name="Dieguez M.J."/>
            <person name="Sacco F."/>
        </authorList>
    </citation>
    <scope>NUCLEOTIDE SEQUENCE [LARGE SCALE GENOMIC DNA]</scope>
    <source>
        <strain evidence="3">RO10H11247</strain>
    </source>
</reference>
<protein>
    <submittedName>
        <fullName evidence="3">Putative signal peptide protein</fullName>
    </submittedName>
</protein>
<keyword evidence="1" id="KW-0472">Membrane</keyword>
<comment type="caution">
    <text evidence="3">The sequence shown here is derived from an EMBL/GenBank/DDBJ whole genome shotgun (WGS) entry which is preliminary data.</text>
</comment>
<feature type="signal peptide" evidence="2">
    <location>
        <begin position="1"/>
        <end position="22"/>
    </location>
</feature>
<keyword evidence="2" id="KW-0732">Signal</keyword>
<gene>
    <name evidence="3" type="ORF">VP01_552g4</name>
</gene>
<feature type="chain" id="PRO_5005567529" evidence="2">
    <location>
        <begin position="23"/>
        <end position="756"/>
    </location>
</feature>
<sequence>MTQTSPLCFAMICIFFSWLAIAIKFKVESSKQHQKLKPICALYSYFKDRKQHKKIKIKGNQSKRKGKLSNIMPLILRRVVKLRSIIILKKFHCLCSTCLFGRCLIKTKPAAQCGQIFIQLASLGPTPGDGLKAPSSFLECGDFLMASSSNSTLHSSPAQLLTCLCRLSFSTTTQLSDSVMPWGRLKEVPPNYTIVAGISSPPYRYTPGHNRLNSFDSVQFNSAQCLFPIVLCPFNISCPAFLSCHIFHIFHTSMVIIFFHASGLILFSYSSSFFFFLTFFLLSLVLVISLKFIGCSSSKVEARVAGHLGAPRRVCQVQQGSMWLGMVRWVQQDKRKGSRRSGCAKQGGRVAEEIPGVVALATLRTCLLIIYETCVWEQIFFVFVFEIRCDFSYTFLEICQLEIVDLMISNQLVLKVDFGGSCVEPPYFIFCSGGKHFGHFYFFPKLWNLKLSYEPFKIQEKKIESKDYIKKVQRKFMTPPKKGDVLLEFKMTKNAFLCNLKEQKKIIRKPGVVSKIFQVFLKIICISRNLTGDPPVLKVPTHSRRHGDARTQEVFVILRGEVVAAGWPDVNPVLQGLPRPLLESRVSSKGILPHLGGLACTKISRAGLNRANIWPIHDQNKPLGCGTDFRVKFVQDHYVESSYTTNNIPPDEPAETLKLSGFCVLLLVCRPLHPCLSRSSTSGHHHRSINITSRASSFLFPFPSFLFFCTLGPQLRPLSHVVFLLVPIRNTTSLSSEPVALRHAPLESLSAVVLSP</sequence>
<evidence type="ECO:0000256" key="2">
    <source>
        <dbReference type="SAM" id="SignalP"/>
    </source>
</evidence>
<evidence type="ECO:0000313" key="3">
    <source>
        <dbReference type="EMBL" id="KNZ48625.1"/>
    </source>
</evidence>
<feature type="transmembrane region" description="Helical" evidence="1">
    <location>
        <begin position="246"/>
        <end position="267"/>
    </location>
</feature>
<keyword evidence="1" id="KW-0812">Transmembrane</keyword>
<dbReference type="EMBL" id="LAVV01010752">
    <property type="protein sequence ID" value="KNZ48625.1"/>
    <property type="molecule type" value="Genomic_DNA"/>
</dbReference>
<proteinExistence type="predicted"/>
<dbReference type="VEuPathDB" id="FungiDB:VP01_552g4"/>
<evidence type="ECO:0000313" key="4">
    <source>
        <dbReference type="Proteomes" id="UP000037035"/>
    </source>
</evidence>
<keyword evidence="1" id="KW-1133">Transmembrane helix</keyword>
<organism evidence="3 4">
    <name type="scientific">Puccinia sorghi</name>
    <dbReference type="NCBI Taxonomy" id="27349"/>
    <lineage>
        <taxon>Eukaryota</taxon>
        <taxon>Fungi</taxon>
        <taxon>Dikarya</taxon>
        <taxon>Basidiomycota</taxon>
        <taxon>Pucciniomycotina</taxon>
        <taxon>Pucciniomycetes</taxon>
        <taxon>Pucciniales</taxon>
        <taxon>Pucciniaceae</taxon>
        <taxon>Puccinia</taxon>
    </lineage>
</organism>
<accession>A0A0L6ULC6</accession>
<dbReference type="Proteomes" id="UP000037035">
    <property type="component" value="Unassembled WGS sequence"/>
</dbReference>